<dbReference type="AlphaFoldDB" id="A0A853DHS1"/>
<reference evidence="1 2" key="1">
    <citation type="submission" date="2020-07" db="EMBL/GenBank/DDBJ databases">
        <title>Sequencing the genomes of 1000 actinobacteria strains.</title>
        <authorList>
            <person name="Klenk H.-P."/>
        </authorList>
    </citation>
    <scope>NUCLEOTIDE SEQUENCE [LARGE SCALE GENOMIC DNA]</scope>
    <source>
        <strain evidence="1 2">DSM 29531</strain>
    </source>
</reference>
<dbReference type="RefSeq" id="WP_179483308.1">
    <property type="nucleotide sequence ID" value="NZ_JACCFW010000001.1"/>
</dbReference>
<dbReference type="EMBL" id="JACCFW010000001">
    <property type="protein sequence ID" value="NYJ76227.1"/>
    <property type="molecule type" value="Genomic_DNA"/>
</dbReference>
<name>A0A853DHS1_9MICO</name>
<keyword evidence="2" id="KW-1185">Reference proteome</keyword>
<dbReference type="Pfam" id="PF10604">
    <property type="entry name" value="Polyketide_cyc2"/>
    <property type="match status" value="1"/>
</dbReference>
<organism evidence="1 2">
    <name type="scientific">Allobranchiibius huperziae</name>
    <dbReference type="NCBI Taxonomy" id="1874116"/>
    <lineage>
        <taxon>Bacteria</taxon>
        <taxon>Bacillati</taxon>
        <taxon>Actinomycetota</taxon>
        <taxon>Actinomycetes</taxon>
        <taxon>Micrococcales</taxon>
        <taxon>Dermacoccaceae</taxon>
        <taxon>Allobranchiibius</taxon>
    </lineage>
</organism>
<protein>
    <submittedName>
        <fullName evidence="1">Carbon monoxide dehydrogenase subunit G</fullName>
    </submittedName>
</protein>
<evidence type="ECO:0000313" key="2">
    <source>
        <dbReference type="Proteomes" id="UP000571817"/>
    </source>
</evidence>
<dbReference type="InterPro" id="IPR023393">
    <property type="entry name" value="START-like_dom_sf"/>
</dbReference>
<dbReference type="Gene3D" id="3.30.530.20">
    <property type="match status" value="1"/>
</dbReference>
<gene>
    <name evidence="1" type="ORF">HNR15_003190</name>
</gene>
<evidence type="ECO:0000313" key="1">
    <source>
        <dbReference type="EMBL" id="NYJ76227.1"/>
    </source>
</evidence>
<accession>A0A853DHS1</accession>
<comment type="caution">
    <text evidence="1">The sequence shown here is derived from an EMBL/GenBank/DDBJ whole genome shotgun (WGS) entry which is preliminary data.</text>
</comment>
<dbReference type="Proteomes" id="UP000571817">
    <property type="component" value="Unassembled WGS sequence"/>
</dbReference>
<proteinExistence type="predicted"/>
<dbReference type="SUPFAM" id="SSF55961">
    <property type="entry name" value="Bet v1-like"/>
    <property type="match status" value="1"/>
</dbReference>
<sequence>MVHVIRTFEVQVNPSVAIEYLKDFAHAEQWDPGTVSCTRIGVDTDPVQVGSRWHNVSKLIAIKTELEYELVQIEPQRVVFVGTNKTATSRDDIRVEPSTTGAKVTYEATVTFNGLAKLSEPVMNLIFLKLAKDTVRDLTKTLETL</sequence>
<dbReference type="InterPro" id="IPR019587">
    <property type="entry name" value="Polyketide_cyclase/dehydratase"/>
</dbReference>